<accession>A0ACB9ASS7</accession>
<evidence type="ECO:0000313" key="1">
    <source>
        <dbReference type="EMBL" id="KAI3712704.1"/>
    </source>
</evidence>
<dbReference type="Proteomes" id="UP001056120">
    <property type="component" value="Linkage Group LG24"/>
</dbReference>
<keyword evidence="2" id="KW-1185">Reference proteome</keyword>
<reference evidence="2" key="1">
    <citation type="journal article" date="2022" name="Mol. Ecol. Resour.">
        <title>The genomes of chicory, endive, great burdock and yacon provide insights into Asteraceae palaeo-polyploidization history and plant inulin production.</title>
        <authorList>
            <person name="Fan W."/>
            <person name="Wang S."/>
            <person name="Wang H."/>
            <person name="Wang A."/>
            <person name="Jiang F."/>
            <person name="Liu H."/>
            <person name="Zhao H."/>
            <person name="Xu D."/>
            <person name="Zhang Y."/>
        </authorList>
    </citation>
    <scope>NUCLEOTIDE SEQUENCE [LARGE SCALE GENOMIC DNA]</scope>
    <source>
        <strain evidence="2">cv. Yunnan</strain>
    </source>
</reference>
<evidence type="ECO:0000313" key="2">
    <source>
        <dbReference type="Proteomes" id="UP001056120"/>
    </source>
</evidence>
<proteinExistence type="predicted"/>
<protein>
    <submittedName>
        <fullName evidence="1">Uncharacterized protein</fullName>
    </submittedName>
</protein>
<sequence>MIQYLGGVTVLLSFLDNKSAVSAMEKARDIVGRFSKIELFQVWVREEEGAWVSEFLSGDVQSVNSRVSNEEDIDIVEEGVDEMEDREDLCQPIDGETMAGTKEVGIEEEGPGWKSSNLETDVEIDPHLLQDTFLEETDNQEEYLPGPNFLFENPINVEEDGLNGTCNITKRKKINKWEDLGRPSCYSSSGSGHCKGKKARSKDPFGLNDILGLEEEDRNVVMVQFNEEAADYNSPGGIDLNMDPSKWVETQQSDGGSEEVPMGYLPGSSNTIISEIEATKILGESVGAKLANFDQMIVDSIVQERSQLGKS</sequence>
<comment type="caution">
    <text evidence="1">The sequence shown here is derived from an EMBL/GenBank/DDBJ whole genome shotgun (WGS) entry which is preliminary data.</text>
</comment>
<name>A0ACB9ASS7_9ASTR</name>
<gene>
    <name evidence="1" type="ORF">L1987_71267</name>
</gene>
<reference evidence="1 2" key="2">
    <citation type="journal article" date="2022" name="Mol. Ecol. Resour.">
        <title>The genomes of chicory, endive, great burdock and yacon provide insights into Asteraceae paleo-polyploidization history and plant inulin production.</title>
        <authorList>
            <person name="Fan W."/>
            <person name="Wang S."/>
            <person name="Wang H."/>
            <person name="Wang A."/>
            <person name="Jiang F."/>
            <person name="Liu H."/>
            <person name="Zhao H."/>
            <person name="Xu D."/>
            <person name="Zhang Y."/>
        </authorList>
    </citation>
    <scope>NUCLEOTIDE SEQUENCE [LARGE SCALE GENOMIC DNA]</scope>
    <source>
        <strain evidence="2">cv. Yunnan</strain>
        <tissue evidence="1">Leaves</tissue>
    </source>
</reference>
<dbReference type="EMBL" id="CM042041">
    <property type="protein sequence ID" value="KAI3712704.1"/>
    <property type="molecule type" value="Genomic_DNA"/>
</dbReference>
<organism evidence="1 2">
    <name type="scientific">Smallanthus sonchifolius</name>
    <dbReference type="NCBI Taxonomy" id="185202"/>
    <lineage>
        <taxon>Eukaryota</taxon>
        <taxon>Viridiplantae</taxon>
        <taxon>Streptophyta</taxon>
        <taxon>Embryophyta</taxon>
        <taxon>Tracheophyta</taxon>
        <taxon>Spermatophyta</taxon>
        <taxon>Magnoliopsida</taxon>
        <taxon>eudicotyledons</taxon>
        <taxon>Gunneridae</taxon>
        <taxon>Pentapetalae</taxon>
        <taxon>asterids</taxon>
        <taxon>campanulids</taxon>
        <taxon>Asterales</taxon>
        <taxon>Asteraceae</taxon>
        <taxon>Asteroideae</taxon>
        <taxon>Heliantheae alliance</taxon>
        <taxon>Millerieae</taxon>
        <taxon>Smallanthus</taxon>
    </lineage>
</organism>